<dbReference type="Gene3D" id="1.10.8.430">
    <property type="entry name" value="Helical domain of apoptotic protease-activating factors"/>
    <property type="match status" value="1"/>
</dbReference>
<feature type="domain" description="NB-ARC" evidence="2">
    <location>
        <begin position="150"/>
        <end position="335"/>
    </location>
</feature>
<name>A0A2G5CNR3_AQUCA</name>
<dbReference type="PANTHER" id="PTHR36766:SF64">
    <property type="entry name" value="OS12G0206100 PROTEIN"/>
    <property type="match status" value="1"/>
</dbReference>
<dbReference type="InParanoid" id="A0A2G5CNR3"/>
<dbReference type="AlphaFoldDB" id="A0A2G5CNR3"/>
<dbReference type="GO" id="GO:0043531">
    <property type="term" value="F:ADP binding"/>
    <property type="evidence" value="ECO:0007669"/>
    <property type="project" value="InterPro"/>
</dbReference>
<feature type="compositionally biased region" description="Basic and acidic residues" evidence="1">
    <location>
        <begin position="419"/>
        <end position="428"/>
    </location>
</feature>
<dbReference type="Gene3D" id="3.40.50.300">
    <property type="entry name" value="P-loop containing nucleotide triphosphate hydrolases"/>
    <property type="match status" value="1"/>
</dbReference>
<feature type="compositionally biased region" description="Polar residues" evidence="1">
    <location>
        <begin position="476"/>
        <end position="494"/>
    </location>
</feature>
<evidence type="ECO:0000313" key="4">
    <source>
        <dbReference type="Proteomes" id="UP000230069"/>
    </source>
</evidence>
<evidence type="ECO:0000256" key="1">
    <source>
        <dbReference type="SAM" id="MobiDB-lite"/>
    </source>
</evidence>
<proteinExistence type="predicted"/>
<dbReference type="InterPro" id="IPR002182">
    <property type="entry name" value="NB-ARC"/>
</dbReference>
<protein>
    <recommendedName>
        <fullName evidence="2">NB-ARC domain-containing protein</fullName>
    </recommendedName>
</protein>
<dbReference type="SUPFAM" id="SSF52540">
    <property type="entry name" value="P-loop containing nucleoside triphosphate hydrolases"/>
    <property type="match status" value="1"/>
</dbReference>
<dbReference type="EMBL" id="KZ305060">
    <property type="protein sequence ID" value="PIA32952.1"/>
    <property type="molecule type" value="Genomic_DNA"/>
</dbReference>
<gene>
    <name evidence="3" type="ORF">AQUCO_04300127v1</name>
</gene>
<dbReference type="Proteomes" id="UP000230069">
    <property type="component" value="Unassembled WGS sequence"/>
</dbReference>
<evidence type="ECO:0000259" key="2">
    <source>
        <dbReference type="Pfam" id="PF00931"/>
    </source>
</evidence>
<dbReference type="FunCoup" id="A0A2G5CNR3">
    <property type="interactions" value="487"/>
</dbReference>
<dbReference type="InterPro" id="IPR042197">
    <property type="entry name" value="Apaf_helical"/>
</dbReference>
<sequence length="494" mass="56143">MSKEIVSVFINRFGDAIGKDDSKSRFPLKGMFSKIKEDLDNIPLNEQEDIDVVRETVLDLEDFLSECQALSKKRTGRKRGSMKCYSPSEYFYLNKTRIQLRTIKKTLQGMRKPKYATCAEKPETEQSEMQMEYKWSYGSVETSKIYGWDDIVKDINTELLKENDHGLNMVGIVGNFGTGKTALAQKIFMSDDVMDNFCLRLWVCVSPDCNRKELVWRMLDNLGVENVQQILDERGDRDEIGVLLFLLYVQLMDKRYLIVFDDVYLAEDWHTNLELQPPESREWTDRLAYGLPKGSGSAIIVTSRLHEVAKKMVGRMNIYQPKRLGGDNAWLLFKTAYEEAGKRLDEKLDSMKVDIVKKCDGLPLALKLAGKNLAKHADDSIIPSVADTETPQAGEKGEAHKGDAGQSLDNDNITNQGDNEIRKQKQENDSTSNTEQLDDDTAEPKEENTAMKKQIDESRPGNNNINSVVDDKDTSQVDNTNKQELINETNTTET</sequence>
<feature type="region of interest" description="Disordered" evidence="1">
    <location>
        <begin position="382"/>
        <end position="494"/>
    </location>
</feature>
<dbReference type="InterPro" id="IPR027417">
    <property type="entry name" value="P-loop_NTPase"/>
</dbReference>
<dbReference type="STRING" id="218851.A0A2G5CNR3"/>
<dbReference type="Pfam" id="PF00931">
    <property type="entry name" value="NB-ARC"/>
    <property type="match status" value="1"/>
</dbReference>
<feature type="compositionally biased region" description="Polar residues" evidence="1">
    <location>
        <begin position="407"/>
        <end position="418"/>
    </location>
</feature>
<keyword evidence="4" id="KW-1185">Reference proteome</keyword>
<evidence type="ECO:0000313" key="3">
    <source>
        <dbReference type="EMBL" id="PIA32952.1"/>
    </source>
</evidence>
<organism evidence="3 4">
    <name type="scientific">Aquilegia coerulea</name>
    <name type="common">Rocky mountain columbine</name>
    <dbReference type="NCBI Taxonomy" id="218851"/>
    <lineage>
        <taxon>Eukaryota</taxon>
        <taxon>Viridiplantae</taxon>
        <taxon>Streptophyta</taxon>
        <taxon>Embryophyta</taxon>
        <taxon>Tracheophyta</taxon>
        <taxon>Spermatophyta</taxon>
        <taxon>Magnoliopsida</taxon>
        <taxon>Ranunculales</taxon>
        <taxon>Ranunculaceae</taxon>
        <taxon>Thalictroideae</taxon>
        <taxon>Aquilegia</taxon>
    </lineage>
</organism>
<dbReference type="PRINTS" id="PR00364">
    <property type="entry name" value="DISEASERSIST"/>
</dbReference>
<reference evidence="3 4" key="1">
    <citation type="submission" date="2017-09" db="EMBL/GenBank/DDBJ databases">
        <title>WGS assembly of Aquilegia coerulea Goldsmith.</title>
        <authorList>
            <person name="Hodges S."/>
            <person name="Kramer E."/>
            <person name="Nordborg M."/>
            <person name="Tomkins J."/>
            <person name="Borevitz J."/>
            <person name="Derieg N."/>
            <person name="Yan J."/>
            <person name="Mihaltcheva S."/>
            <person name="Hayes R.D."/>
            <person name="Rokhsar D."/>
        </authorList>
    </citation>
    <scope>NUCLEOTIDE SEQUENCE [LARGE SCALE GENOMIC DNA]</scope>
    <source>
        <strain evidence="4">cv. Goldsmith</strain>
    </source>
</reference>
<dbReference type="OrthoDB" id="1930579at2759"/>
<dbReference type="PANTHER" id="PTHR36766">
    <property type="entry name" value="PLANT BROAD-SPECTRUM MILDEW RESISTANCE PROTEIN RPW8"/>
    <property type="match status" value="1"/>
</dbReference>
<feature type="compositionally biased region" description="Basic and acidic residues" evidence="1">
    <location>
        <begin position="442"/>
        <end position="459"/>
    </location>
</feature>
<accession>A0A2G5CNR3</accession>